<dbReference type="Proteomes" id="UP001501470">
    <property type="component" value="Unassembled WGS sequence"/>
</dbReference>
<evidence type="ECO:0000313" key="2">
    <source>
        <dbReference type="EMBL" id="GAA1550373.1"/>
    </source>
</evidence>
<dbReference type="InterPro" id="IPR010982">
    <property type="entry name" value="Lambda_DNA-bd_dom_sf"/>
</dbReference>
<keyword evidence="3" id="KW-1185">Reference proteome</keyword>
<dbReference type="Pfam" id="PF01381">
    <property type="entry name" value="HTH_3"/>
    <property type="match status" value="1"/>
</dbReference>
<proteinExistence type="predicted"/>
<dbReference type="PROSITE" id="PS50943">
    <property type="entry name" value="HTH_CROC1"/>
    <property type="match status" value="1"/>
</dbReference>
<dbReference type="CDD" id="cd00093">
    <property type="entry name" value="HTH_XRE"/>
    <property type="match status" value="1"/>
</dbReference>
<comment type="caution">
    <text evidence="2">The sequence shown here is derived from an EMBL/GenBank/DDBJ whole genome shotgun (WGS) entry which is preliminary data.</text>
</comment>
<feature type="domain" description="HTH cro/C1-type" evidence="1">
    <location>
        <begin position="19"/>
        <end position="72"/>
    </location>
</feature>
<evidence type="ECO:0000313" key="3">
    <source>
        <dbReference type="Proteomes" id="UP001501470"/>
    </source>
</evidence>
<name>A0ABP4MU75_9ACTN</name>
<sequence length="105" mass="11572">MTAEITTRHIPAADFGPALRAARHARRLSLRQLARRINSDFGYLGALERGVRSPSTRFVALLLAELDPPADLARRIEAAGISGVGRDRWQPSPVAARQASWNTRM</sequence>
<dbReference type="SUPFAM" id="SSF47413">
    <property type="entry name" value="lambda repressor-like DNA-binding domains"/>
    <property type="match status" value="1"/>
</dbReference>
<gene>
    <name evidence="2" type="ORF">GCM10009827_083800</name>
</gene>
<dbReference type="InterPro" id="IPR001387">
    <property type="entry name" value="Cro/C1-type_HTH"/>
</dbReference>
<dbReference type="EMBL" id="BAAAQD010000021">
    <property type="protein sequence ID" value="GAA1550373.1"/>
    <property type="molecule type" value="Genomic_DNA"/>
</dbReference>
<dbReference type="Gene3D" id="1.10.260.40">
    <property type="entry name" value="lambda repressor-like DNA-binding domains"/>
    <property type="match status" value="1"/>
</dbReference>
<accession>A0ABP4MU75</accession>
<evidence type="ECO:0000259" key="1">
    <source>
        <dbReference type="PROSITE" id="PS50943"/>
    </source>
</evidence>
<organism evidence="2 3">
    <name type="scientific">Dactylosporangium maewongense</name>
    <dbReference type="NCBI Taxonomy" id="634393"/>
    <lineage>
        <taxon>Bacteria</taxon>
        <taxon>Bacillati</taxon>
        <taxon>Actinomycetota</taxon>
        <taxon>Actinomycetes</taxon>
        <taxon>Micromonosporales</taxon>
        <taxon>Micromonosporaceae</taxon>
        <taxon>Dactylosporangium</taxon>
    </lineage>
</organism>
<dbReference type="RefSeq" id="WP_344509257.1">
    <property type="nucleotide sequence ID" value="NZ_BAAAQD010000021.1"/>
</dbReference>
<dbReference type="SMART" id="SM00530">
    <property type="entry name" value="HTH_XRE"/>
    <property type="match status" value="1"/>
</dbReference>
<protein>
    <recommendedName>
        <fullName evidence="1">HTH cro/C1-type domain-containing protein</fullName>
    </recommendedName>
</protein>
<reference evidence="3" key="1">
    <citation type="journal article" date="2019" name="Int. J. Syst. Evol. Microbiol.">
        <title>The Global Catalogue of Microorganisms (GCM) 10K type strain sequencing project: providing services to taxonomists for standard genome sequencing and annotation.</title>
        <authorList>
            <consortium name="The Broad Institute Genomics Platform"/>
            <consortium name="The Broad Institute Genome Sequencing Center for Infectious Disease"/>
            <person name="Wu L."/>
            <person name="Ma J."/>
        </authorList>
    </citation>
    <scope>NUCLEOTIDE SEQUENCE [LARGE SCALE GENOMIC DNA]</scope>
    <source>
        <strain evidence="3">JCM 15933</strain>
    </source>
</reference>